<dbReference type="Proteomes" id="UP000007519">
    <property type="component" value="Chromosome"/>
</dbReference>
<dbReference type="PANTHER" id="PTHR21716">
    <property type="entry name" value="TRANSMEMBRANE PROTEIN"/>
    <property type="match status" value="1"/>
</dbReference>
<organism evidence="10 11">
    <name type="scientific">Saprospira grandis (strain Lewin)</name>
    <dbReference type="NCBI Taxonomy" id="984262"/>
    <lineage>
        <taxon>Bacteria</taxon>
        <taxon>Pseudomonadati</taxon>
        <taxon>Bacteroidota</taxon>
        <taxon>Saprospiria</taxon>
        <taxon>Saprospirales</taxon>
        <taxon>Saprospiraceae</taxon>
        <taxon>Saprospira</taxon>
    </lineage>
</organism>
<keyword evidence="3" id="KW-0813">Transport</keyword>
<dbReference type="RefSeq" id="WP_015692853.1">
    <property type="nucleotide sequence ID" value="NC_016940.1"/>
</dbReference>
<feature type="transmembrane region" description="Helical" evidence="9">
    <location>
        <begin position="277"/>
        <end position="299"/>
    </location>
</feature>
<evidence type="ECO:0000256" key="1">
    <source>
        <dbReference type="ARBA" id="ARBA00004651"/>
    </source>
</evidence>
<feature type="transmembrane region" description="Helical" evidence="9">
    <location>
        <begin position="384"/>
        <end position="410"/>
    </location>
</feature>
<evidence type="ECO:0000256" key="5">
    <source>
        <dbReference type="ARBA" id="ARBA00022692"/>
    </source>
</evidence>
<dbReference type="EMBL" id="CP002831">
    <property type="protein sequence ID" value="AFC25240.1"/>
    <property type="molecule type" value="Genomic_DNA"/>
</dbReference>
<keyword evidence="5 9" id="KW-0812">Transmembrane</keyword>
<evidence type="ECO:0000256" key="7">
    <source>
        <dbReference type="ARBA" id="ARBA00023136"/>
    </source>
</evidence>
<dbReference type="eggNOG" id="COG0628">
    <property type="taxonomic scope" value="Bacteria"/>
</dbReference>
<dbReference type="InterPro" id="IPR002549">
    <property type="entry name" value="AI-2E-like"/>
</dbReference>
<dbReference type="Pfam" id="PF01594">
    <property type="entry name" value="AI-2E_transport"/>
    <property type="match status" value="1"/>
</dbReference>
<evidence type="ECO:0000256" key="4">
    <source>
        <dbReference type="ARBA" id="ARBA00022475"/>
    </source>
</evidence>
<feature type="transmembrane region" description="Helical" evidence="9">
    <location>
        <begin position="30"/>
        <end position="48"/>
    </location>
</feature>
<feature type="transmembrane region" description="Helical" evidence="9">
    <location>
        <begin position="219"/>
        <end position="241"/>
    </location>
</feature>
<protein>
    <submittedName>
        <fullName evidence="10">Permease</fullName>
    </submittedName>
</protein>
<evidence type="ECO:0000256" key="2">
    <source>
        <dbReference type="ARBA" id="ARBA00009773"/>
    </source>
</evidence>
<name>H6L5M4_SAPGL</name>
<keyword evidence="7 9" id="KW-0472">Membrane</keyword>
<gene>
    <name evidence="10" type="ordered locus">SGRA_2512</name>
</gene>
<feature type="transmembrane region" description="Helical" evidence="9">
    <location>
        <begin position="7"/>
        <end position="24"/>
    </location>
</feature>
<keyword evidence="6 9" id="KW-1133">Transmembrane helix</keyword>
<dbReference type="GO" id="GO:0005886">
    <property type="term" value="C:plasma membrane"/>
    <property type="evidence" value="ECO:0007669"/>
    <property type="project" value="UniProtKB-SubCell"/>
</dbReference>
<keyword evidence="11" id="KW-1185">Reference proteome</keyword>
<evidence type="ECO:0000313" key="10">
    <source>
        <dbReference type="EMBL" id="AFC25240.1"/>
    </source>
</evidence>
<dbReference type="GO" id="GO:0055085">
    <property type="term" value="P:transmembrane transport"/>
    <property type="evidence" value="ECO:0007669"/>
    <property type="project" value="TreeGrafter"/>
</dbReference>
<feature type="compositionally biased region" description="Basic and acidic residues" evidence="8">
    <location>
        <begin position="442"/>
        <end position="457"/>
    </location>
</feature>
<evidence type="ECO:0000256" key="6">
    <source>
        <dbReference type="ARBA" id="ARBA00022989"/>
    </source>
</evidence>
<comment type="similarity">
    <text evidence="2">Belongs to the autoinducer-2 exporter (AI-2E) (TC 2.A.86) family.</text>
</comment>
<accession>H6L5M4</accession>
<comment type="subcellular location">
    <subcellularLocation>
        <location evidence="1">Cell membrane</location>
        <topology evidence="1">Multi-pass membrane protein</topology>
    </subcellularLocation>
</comment>
<feature type="transmembrane region" description="Helical" evidence="9">
    <location>
        <begin position="346"/>
        <end position="364"/>
    </location>
</feature>
<dbReference type="OrthoDB" id="9793390at2"/>
<evidence type="ECO:0000313" key="11">
    <source>
        <dbReference type="Proteomes" id="UP000007519"/>
    </source>
</evidence>
<feature type="region of interest" description="Disordered" evidence="8">
    <location>
        <begin position="439"/>
        <end position="463"/>
    </location>
</feature>
<reference evidence="10 11" key="1">
    <citation type="journal article" date="2012" name="Stand. Genomic Sci.">
        <title>Complete genome sequencing and analysis of Saprospira grandis str. Lewin, a predatory marine bacterium.</title>
        <authorList>
            <person name="Saw J.H."/>
            <person name="Yuryev A."/>
            <person name="Kanbe M."/>
            <person name="Hou S."/>
            <person name="Young A.G."/>
            <person name="Aizawa S."/>
            <person name="Alam M."/>
        </authorList>
    </citation>
    <scope>NUCLEOTIDE SEQUENCE [LARGE SCALE GENOMIC DNA]</scope>
    <source>
        <strain evidence="10 11">Lewin</strain>
    </source>
</reference>
<feature type="transmembrane region" description="Helical" evidence="9">
    <location>
        <begin position="305"/>
        <end position="334"/>
    </location>
</feature>
<evidence type="ECO:0000256" key="8">
    <source>
        <dbReference type="SAM" id="MobiDB-lite"/>
    </source>
</evidence>
<dbReference type="STRING" id="984262.SGRA_2512"/>
<dbReference type="HOGENOM" id="CLU_031275_8_2_10"/>
<keyword evidence="4" id="KW-1003">Cell membrane</keyword>
<proteinExistence type="inferred from homology"/>
<dbReference type="AlphaFoldDB" id="H6L5M4"/>
<evidence type="ECO:0000256" key="9">
    <source>
        <dbReference type="SAM" id="Phobius"/>
    </source>
</evidence>
<dbReference type="PANTHER" id="PTHR21716:SF53">
    <property type="entry name" value="PERMEASE PERM-RELATED"/>
    <property type="match status" value="1"/>
</dbReference>
<sequence>MAKIRSYIGFGLGILAVAAIFYYFSDIISWLVIAWIVSLLGSPVMDLLGRLRIGKFRLPASARALITLSLFLTVLGLFVALFVPVIVQQGRNLASVDYKQLLESLEEPINHSFEQLEEWGLVAENDFFVEDSTQLQQEPGPLPPIVSVDSMVQQLSDSLNGPNIELHITIQGEGINKAPLPLLDSVAPAAPSSRLLQLEQQALQYINPASLLKTTFSTMLAWLGNIFVLITSVSFIAFFFLQEEGLFANLIKGPFPEKYDAQLDKTLQLTKKMLIRYFEGILGQVTAVSVYVWLLLWLVGAPNAFLIAFFAAIINVVPYLGPFLGLIFGLLVCICSSLNADFYAETVPLLIKVALVFASMQALDNMLLQPLIFSKSVKAHPLEIFLVIIVGSKLGGILGMVIAIPAYTVIRVIASIFLSEFRLVQGLTQQLGIRNTWGGEQEVARPEQDDREKHDDSMDANWD</sequence>
<feature type="transmembrane region" description="Helical" evidence="9">
    <location>
        <begin position="60"/>
        <end position="87"/>
    </location>
</feature>
<dbReference type="KEGG" id="sgn:SGRA_2512"/>
<evidence type="ECO:0000256" key="3">
    <source>
        <dbReference type="ARBA" id="ARBA00022448"/>
    </source>
</evidence>